<dbReference type="EMBL" id="JAHCVJ010000002">
    <property type="protein sequence ID" value="MBT0664116.1"/>
    <property type="molecule type" value="Genomic_DNA"/>
</dbReference>
<name>A0AAW4L764_9BACT</name>
<reference evidence="2 3" key="1">
    <citation type="submission" date="2021-05" db="EMBL/GenBank/DDBJ databases">
        <title>The draft genome of Geobacter pelophilus DSM 12255.</title>
        <authorList>
            <person name="Xu Z."/>
            <person name="Masuda Y."/>
            <person name="Itoh H."/>
            <person name="Senoo K."/>
        </authorList>
    </citation>
    <scope>NUCLEOTIDE SEQUENCE [LARGE SCALE GENOMIC DNA]</scope>
    <source>
        <strain evidence="2 3">DSM 12255</strain>
    </source>
</reference>
<gene>
    <name evidence="2" type="ORF">KI809_07350</name>
</gene>
<feature type="transmembrane region" description="Helical" evidence="1">
    <location>
        <begin position="12"/>
        <end position="32"/>
    </location>
</feature>
<keyword evidence="3" id="KW-1185">Reference proteome</keyword>
<keyword evidence="1" id="KW-1133">Transmembrane helix</keyword>
<sequence length="487" mass="54423">MAINVGRQSRLVYDLSWLALFIVLAAALQAAVPFPVDSDTVYHFVVGRLIAQHGLLHAFPWTEFSWLADHYADKELLFHLLFVPLQSFDLVTASRIVGTGSTAALLFALYLVLDREGVRQAGLWAILPLVASSIFLVRMAVVRPYVLAIALVLIMLHSAARQRLPALALAALAFPWIYVAFWQLPLIVLTCTAMAQLLTGKQLRWQPAAVVLAGILTGVAIHPNAAHLFGVSWVNMTEMLVNNTWGGHDKLIMGAELLPFSLRQWSVWLMVVSVLGAVGCVIAWRQRRQGDEILTSFALATAGFALLTVTSGKFAEYFVPLAVATMALASRRISYPRLLPMVFALSLAYTLLCSRQTLATLTSQQDDLPQALVKTMRDTIPPGAHIFSHEWDRTGRFMLDLPDRYFMVALDPTFFSVRHPALYDLWRQLETQTPIDAAAIIRSRFGADFLINRYEPKYYPLLYRLESSPGVRILYADNDWVLVDLGR</sequence>
<feature type="transmembrane region" description="Helical" evidence="1">
    <location>
        <begin position="265"/>
        <end position="284"/>
    </location>
</feature>
<keyword evidence="1" id="KW-0472">Membrane</keyword>
<feature type="transmembrane region" description="Helical" evidence="1">
    <location>
        <begin position="176"/>
        <end position="198"/>
    </location>
</feature>
<evidence type="ECO:0000256" key="1">
    <source>
        <dbReference type="SAM" id="Phobius"/>
    </source>
</evidence>
<evidence type="ECO:0008006" key="4">
    <source>
        <dbReference type="Google" id="ProtNLM"/>
    </source>
</evidence>
<evidence type="ECO:0000313" key="3">
    <source>
        <dbReference type="Proteomes" id="UP000811899"/>
    </source>
</evidence>
<keyword evidence="1" id="KW-0812">Transmembrane</keyword>
<dbReference type="Proteomes" id="UP000811899">
    <property type="component" value="Unassembled WGS sequence"/>
</dbReference>
<proteinExistence type="predicted"/>
<protein>
    <recommendedName>
        <fullName evidence="4">Dolichyl-phosphate-mannose-protein mannosyltransferase</fullName>
    </recommendedName>
</protein>
<evidence type="ECO:0000313" key="2">
    <source>
        <dbReference type="EMBL" id="MBT0664116.1"/>
    </source>
</evidence>
<dbReference type="AlphaFoldDB" id="A0AAW4L764"/>
<feature type="transmembrane region" description="Helical" evidence="1">
    <location>
        <begin position="296"/>
        <end position="315"/>
    </location>
</feature>
<organism evidence="2 3">
    <name type="scientific">Geoanaerobacter pelophilus</name>
    <dbReference type="NCBI Taxonomy" id="60036"/>
    <lineage>
        <taxon>Bacteria</taxon>
        <taxon>Pseudomonadati</taxon>
        <taxon>Thermodesulfobacteriota</taxon>
        <taxon>Desulfuromonadia</taxon>
        <taxon>Geobacterales</taxon>
        <taxon>Geobacteraceae</taxon>
        <taxon>Geoanaerobacter</taxon>
    </lineage>
</organism>
<dbReference type="RefSeq" id="WP_214170881.1">
    <property type="nucleotide sequence ID" value="NZ_JAHCVJ010000002.1"/>
</dbReference>
<accession>A0AAW4L764</accession>
<feature type="transmembrane region" description="Helical" evidence="1">
    <location>
        <begin position="335"/>
        <end position="352"/>
    </location>
</feature>
<feature type="transmembrane region" description="Helical" evidence="1">
    <location>
        <begin position="210"/>
        <end position="234"/>
    </location>
</feature>
<comment type="caution">
    <text evidence="2">The sequence shown here is derived from an EMBL/GenBank/DDBJ whole genome shotgun (WGS) entry which is preliminary data.</text>
</comment>
<feature type="transmembrane region" description="Helical" evidence="1">
    <location>
        <begin position="125"/>
        <end position="156"/>
    </location>
</feature>
<feature type="transmembrane region" description="Helical" evidence="1">
    <location>
        <begin position="93"/>
        <end position="113"/>
    </location>
</feature>